<dbReference type="PROSITE" id="PS51352">
    <property type="entry name" value="THIOREDOXIN_2"/>
    <property type="match status" value="2"/>
</dbReference>
<dbReference type="KEGG" id="hmg:100208034"/>
<dbReference type="Gene3D" id="3.40.30.10">
    <property type="entry name" value="Glutaredoxin"/>
    <property type="match status" value="3"/>
</dbReference>
<dbReference type="GO" id="GO:0003756">
    <property type="term" value="F:protein disulfide isomerase activity"/>
    <property type="evidence" value="ECO:0007669"/>
    <property type="project" value="TreeGrafter"/>
</dbReference>
<feature type="domain" description="Thioredoxin" evidence="4">
    <location>
        <begin position="7"/>
        <end position="126"/>
    </location>
</feature>
<organism evidence="5">
    <name type="scientific">Hydra vulgaris</name>
    <name type="common">Hydra</name>
    <name type="synonym">Hydra attenuata</name>
    <dbReference type="NCBI Taxonomy" id="6087"/>
    <lineage>
        <taxon>Eukaryota</taxon>
        <taxon>Metazoa</taxon>
        <taxon>Cnidaria</taxon>
        <taxon>Hydrozoa</taxon>
        <taxon>Hydroidolina</taxon>
        <taxon>Anthoathecata</taxon>
        <taxon>Aplanulata</taxon>
        <taxon>Hydridae</taxon>
        <taxon>Hydra</taxon>
    </lineage>
</organism>
<accession>T2M989</accession>
<dbReference type="OMA" id="TKHQTLC"/>
<dbReference type="GO" id="GO:0005783">
    <property type="term" value="C:endoplasmic reticulum"/>
    <property type="evidence" value="ECO:0007669"/>
    <property type="project" value="TreeGrafter"/>
</dbReference>
<feature type="domain" description="Thioredoxin" evidence="4">
    <location>
        <begin position="128"/>
        <end position="256"/>
    </location>
</feature>
<dbReference type="InterPro" id="IPR013766">
    <property type="entry name" value="Thioredoxin_domain"/>
</dbReference>
<dbReference type="SUPFAM" id="SSF52833">
    <property type="entry name" value="Thioredoxin-like"/>
    <property type="match status" value="3"/>
</dbReference>
<dbReference type="PANTHER" id="PTHR45672">
    <property type="entry name" value="PROTEIN DISULFIDE-ISOMERASE C17H9.14C-RELATED"/>
    <property type="match status" value="1"/>
</dbReference>
<dbReference type="EMBL" id="HAAD01002442">
    <property type="protein sequence ID" value="CDG68674.1"/>
    <property type="molecule type" value="mRNA"/>
</dbReference>
<dbReference type="AlphaFoldDB" id="T2M989"/>
<proteinExistence type="evidence at transcript level"/>
<evidence type="ECO:0000259" key="4">
    <source>
        <dbReference type="PROSITE" id="PS51352"/>
    </source>
</evidence>
<dbReference type="PROSITE" id="PS00194">
    <property type="entry name" value="THIOREDOXIN_1"/>
    <property type="match status" value="1"/>
</dbReference>
<feature type="chain" id="PRO_5044738679" evidence="3">
    <location>
        <begin position="21"/>
        <end position="392"/>
    </location>
</feature>
<evidence type="ECO:0000313" key="5">
    <source>
        <dbReference type="EMBL" id="CDG68674.1"/>
    </source>
</evidence>
<dbReference type="PRINTS" id="PR00421">
    <property type="entry name" value="THIOREDOXIN"/>
</dbReference>
<dbReference type="InterPro" id="IPR051063">
    <property type="entry name" value="PDI"/>
</dbReference>
<name>T2M989_HYDVU</name>
<keyword evidence="2 3" id="KW-0732">Signal</keyword>
<dbReference type="OrthoDB" id="71336at2759"/>
<dbReference type="PANTHER" id="PTHR45672:SF3">
    <property type="entry name" value="THIOREDOXIN DOMAIN-CONTAINING PROTEIN 5"/>
    <property type="match status" value="1"/>
</dbReference>
<protein>
    <submittedName>
        <fullName evidence="5">Thioredoxin domain-containing protein 5</fullName>
    </submittedName>
</protein>
<comment type="similarity">
    <text evidence="1">Belongs to the protein disulfide isomerase family.</text>
</comment>
<sequence>MRRHEIFLFYLWVSQYFVKAVTNGAESYSTQSFELVHHSSYPHFVMFYAPWCGHCKRMQPLWDKYADDKVYSKGIKVAKVDCTLNTPLCASEGIKAYPTLLLFVNQERYTFRGNRNIGEFKQFVEKNVKTTVEAPSETFENQLEEDNSDVEAEQLFFRNFKTKINEHYTFVDFYAPWCSHCIALQPVWNQLATRFKHNKIVKIAKVDCTTEKVICKEQNIQAYPSLHLYKDGVLIKQYNKERTLKSLVSFIEETIKFDAEVDEKTPHLLKKSVSELSLHEKYKELVMNEYTLVFHMKSGFVIVFFYIPSLIDGLEIFVEFSKELSGVVPGIVNCEENKELCTKLSVRTYPKIIFFENLNDYFPYFGDRTKVGLHAFVKSFKNKNSKDSKEEL</sequence>
<feature type="signal peptide" evidence="3">
    <location>
        <begin position="1"/>
        <end position="20"/>
    </location>
</feature>
<dbReference type="GO" id="GO:0006457">
    <property type="term" value="P:protein folding"/>
    <property type="evidence" value="ECO:0007669"/>
    <property type="project" value="TreeGrafter"/>
</dbReference>
<dbReference type="InterPro" id="IPR036249">
    <property type="entry name" value="Thioredoxin-like_sf"/>
</dbReference>
<evidence type="ECO:0000256" key="2">
    <source>
        <dbReference type="ARBA" id="ARBA00022729"/>
    </source>
</evidence>
<reference evidence="5" key="1">
    <citation type="journal article" date="2013" name="Genome Biol. Evol.">
        <title>Punctuated emergences of genetic and phenotypic innovations in eumetazoan, bilaterian, euteleostome, and hominidae ancestors.</title>
        <authorList>
            <person name="Wenger Y."/>
            <person name="Galliot B."/>
        </authorList>
    </citation>
    <scope>NUCLEOTIDE SEQUENCE</scope>
    <source>
        <tissue evidence="5">Whole animals</tissue>
    </source>
</reference>
<evidence type="ECO:0000256" key="1">
    <source>
        <dbReference type="ARBA" id="ARBA00006347"/>
    </source>
</evidence>
<dbReference type="InterPro" id="IPR017937">
    <property type="entry name" value="Thioredoxin_CS"/>
</dbReference>
<gene>
    <name evidence="5" type="primary">TXNDC5</name>
</gene>
<dbReference type="GeneID" id="100208034"/>
<dbReference type="Pfam" id="PF00085">
    <property type="entry name" value="Thioredoxin"/>
    <property type="match status" value="2"/>
</dbReference>
<evidence type="ECO:0000256" key="3">
    <source>
        <dbReference type="SAM" id="SignalP"/>
    </source>
</evidence>